<dbReference type="Proteomes" id="UP001296969">
    <property type="component" value="Unassembled WGS sequence"/>
</dbReference>
<evidence type="ECO:0000313" key="2">
    <source>
        <dbReference type="EMBL" id="MBK5178495.1"/>
    </source>
</evidence>
<evidence type="ECO:0000313" key="1">
    <source>
        <dbReference type="EMBL" id="MBK5075185.1"/>
    </source>
</evidence>
<comment type="caution">
    <text evidence="2">The sequence shown here is derived from an EMBL/GenBank/DDBJ whole genome shotgun (WGS) entry which is preliminary data.</text>
</comment>
<reference evidence="2 4" key="1">
    <citation type="submission" date="2020-11" db="EMBL/GenBank/DDBJ databases">
        <title>Insectihabitans protaetiae gen. nov. sp. nov. and Insectihabitans allomyrinae sp. nov., isolated from larvae of Protaetia brevitarsis seulensis and Allomyrina dichotoma, respectively.</title>
        <authorList>
            <person name="Lee S.D."/>
            <person name="Byeon Y.-S."/>
            <person name="Kim S.-M."/>
            <person name="Yang H.L."/>
            <person name="Kim I.S."/>
        </authorList>
    </citation>
    <scope>NUCLEOTIDE SEQUENCE</scope>
    <source>
        <strain evidence="2">CWB-B4</strain>
        <strain evidence="1 4">CWB-B43</strain>
    </source>
</reference>
<accession>A0A9D7ALV0</accession>
<evidence type="ECO:0000313" key="3">
    <source>
        <dbReference type="Proteomes" id="UP000807542"/>
    </source>
</evidence>
<dbReference type="EMBL" id="JADRCQ010000018">
    <property type="protein sequence ID" value="MBK5075185.1"/>
    <property type="molecule type" value="Genomic_DNA"/>
</dbReference>
<dbReference type="AlphaFoldDB" id="A0A9D7ALV0"/>
<organism evidence="2 3">
    <name type="scientific">Limnobaculum xujianqingii</name>
    <dbReference type="NCBI Taxonomy" id="2738837"/>
    <lineage>
        <taxon>Bacteria</taxon>
        <taxon>Pseudomonadati</taxon>
        <taxon>Pseudomonadota</taxon>
        <taxon>Gammaproteobacteria</taxon>
        <taxon>Enterobacterales</taxon>
        <taxon>Budviciaceae</taxon>
        <taxon>Limnobaculum</taxon>
    </lineage>
</organism>
<dbReference type="Proteomes" id="UP000807542">
    <property type="component" value="Unassembled WGS sequence"/>
</dbReference>
<name>A0A9D7ALV0_9GAMM</name>
<dbReference type="EMBL" id="JADRCP010000018">
    <property type="protein sequence ID" value="MBK5178495.1"/>
    <property type="molecule type" value="Genomic_DNA"/>
</dbReference>
<dbReference type="RefSeq" id="WP_228399524.1">
    <property type="nucleotide sequence ID" value="NZ_JADRCP010000018.1"/>
</dbReference>
<protein>
    <submittedName>
        <fullName evidence="2">Uncharacterized protein</fullName>
    </submittedName>
</protein>
<gene>
    <name evidence="2" type="ORF">I2492_19490</name>
    <name evidence="1" type="ORF">I2493_19485</name>
</gene>
<evidence type="ECO:0000313" key="4">
    <source>
        <dbReference type="Proteomes" id="UP001296969"/>
    </source>
</evidence>
<sequence length="79" mass="9091">MGNKVFVSISAEMKVKLSKTVEMDEEDYEEYLSLVDSELSYSDIDSKIAAIAHKYNFDGSPDDWVDFDDPEEIEFKVIE</sequence>
<keyword evidence="4" id="KW-1185">Reference proteome</keyword>
<proteinExistence type="predicted"/>